<dbReference type="EMBL" id="LT598496">
    <property type="protein sequence ID" value="SBV25090.1"/>
    <property type="molecule type" value="Genomic_DNA"/>
</dbReference>
<evidence type="ECO:0000313" key="2">
    <source>
        <dbReference type="EMBL" id="SBV25090.1"/>
    </source>
</evidence>
<dbReference type="STRING" id="307121.GA0070620_0559"/>
<evidence type="ECO:0000313" key="3">
    <source>
        <dbReference type="Proteomes" id="UP000199393"/>
    </source>
</evidence>
<organism evidence="2 3">
    <name type="scientific">Micromonospora krabiensis</name>
    <dbReference type="NCBI Taxonomy" id="307121"/>
    <lineage>
        <taxon>Bacteria</taxon>
        <taxon>Bacillati</taxon>
        <taxon>Actinomycetota</taxon>
        <taxon>Actinomycetes</taxon>
        <taxon>Micromonosporales</taxon>
        <taxon>Micromonosporaceae</taxon>
        <taxon>Micromonospora</taxon>
    </lineage>
</organism>
<gene>
    <name evidence="2" type="ORF">GA0070620_0559</name>
</gene>
<reference evidence="3" key="1">
    <citation type="submission" date="2016-06" db="EMBL/GenBank/DDBJ databases">
        <authorList>
            <person name="Varghese N."/>
            <person name="Submissions Spin"/>
        </authorList>
    </citation>
    <scope>NUCLEOTIDE SEQUENCE [LARGE SCALE GENOMIC DNA]</scope>
    <source>
        <strain evidence="3">DSM 45344</strain>
    </source>
</reference>
<feature type="transmembrane region" description="Helical" evidence="1">
    <location>
        <begin position="89"/>
        <end position="109"/>
    </location>
</feature>
<accession>A0A1C3MXN2</accession>
<keyword evidence="1" id="KW-0812">Transmembrane</keyword>
<dbReference type="OrthoDB" id="3403183at2"/>
<keyword evidence="1" id="KW-1133">Transmembrane helix</keyword>
<keyword evidence="1" id="KW-0472">Membrane</keyword>
<dbReference type="AlphaFoldDB" id="A0A1C3MXN2"/>
<keyword evidence="3" id="KW-1185">Reference proteome</keyword>
<dbReference type="RefSeq" id="WP_091588264.1">
    <property type="nucleotide sequence ID" value="NZ_JBHRWG010000002.1"/>
</dbReference>
<dbReference type="Proteomes" id="UP000199393">
    <property type="component" value="Chromosome I"/>
</dbReference>
<protein>
    <submittedName>
        <fullName evidence="2">Uncharacterized protein</fullName>
    </submittedName>
</protein>
<sequence>MDTQKRYRRWYRGLLGLYPRPYRERFAVSMEQTFSDLCRERAGARGRRHGTFVAWIFLETLAGIIREHATDLARIAMARNVTALRIVKYLALVASGLLAAGIATIMVLARGTGEDITGVVAPALLLTALSLVAAVAAAILQAANARRGREAGDDLADGR</sequence>
<name>A0A1C3MXN2_9ACTN</name>
<evidence type="ECO:0000256" key="1">
    <source>
        <dbReference type="SAM" id="Phobius"/>
    </source>
</evidence>
<proteinExistence type="predicted"/>
<feature type="transmembrane region" description="Helical" evidence="1">
    <location>
        <begin position="121"/>
        <end position="140"/>
    </location>
</feature>